<sequence>MGLPILKLPYLALKVLVDHFNYVELVTVSLVSRRADWVLKTCGKKPVPFFDMQGSEIRDLFDFDKIPFLALKVFVNHLGDVELVTVSVLSRRTDWLLKACGKNNVSFFKLRGIEIGYLRQIQVIELFLLESRRQSELPEWNFQLCYSVSYDQHISISCEHFFFRIRFEILDDIEKFVGIRRRLKIGESFVPLVITNDDGVKKTRTFWSSETDGMIAFMNFFKNKFNLPIQQLKFAGNRSRDIRTIVTQINSTQTVVKNVLVSVHPPLSADDFDFVLKNVSATENLSSHLILSQDFKFIGKIRAKIIKIHYGHWFTLENLAINTENEEIYVNGSDYLREELRSFLKEWVSGRLPKLKEVKLATRVCCLDVTRGFSKRRVKCQNDSGRTVEAVLGHGDSYGIVDLADRGQGYFRMKFYNGGLLQ</sequence>
<dbReference type="PANTHER" id="PTHR21503">
    <property type="entry name" value="F-BOX-CONTAINING HYPOTHETICAL PROTEIN C.ELEGANS"/>
    <property type="match status" value="1"/>
</dbReference>
<keyword evidence="3" id="KW-1185">Reference proteome</keyword>
<dbReference type="PANTHER" id="PTHR21503:SF8">
    <property type="entry name" value="F-BOX ASSOCIATED DOMAIN-CONTAINING PROTEIN-RELATED"/>
    <property type="match status" value="1"/>
</dbReference>
<dbReference type="Proteomes" id="UP000008068">
    <property type="component" value="Unassembled WGS sequence"/>
</dbReference>
<dbReference type="EMBL" id="GL379920">
    <property type="protein sequence ID" value="EGT35256.1"/>
    <property type="molecule type" value="Genomic_DNA"/>
</dbReference>
<proteinExistence type="predicted"/>
<name>G0NPH9_CAEBE</name>
<feature type="domain" description="F-box" evidence="1">
    <location>
        <begin position="2"/>
        <end position="52"/>
    </location>
</feature>
<dbReference type="PROSITE" id="PS50181">
    <property type="entry name" value="FBOX"/>
    <property type="match status" value="1"/>
</dbReference>
<evidence type="ECO:0000313" key="2">
    <source>
        <dbReference type="EMBL" id="EGT35256.1"/>
    </source>
</evidence>
<accession>G0NPH9</accession>
<gene>
    <name evidence="2" type="ORF">CAEBREN_20268</name>
</gene>
<evidence type="ECO:0000313" key="3">
    <source>
        <dbReference type="Proteomes" id="UP000008068"/>
    </source>
</evidence>
<reference evidence="3" key="1">
    <citation type="submission" date="2011-07" db="EMBL/GenBank/DDBJ databases">
        <authorList>
            <consortium name="Caenorhabditis brenneri Sequencing and Analysis Consortium"/>
            <person name="Wilson R.K."/>
        </authorList>
    </citation>
    <scope>NUCLEOTIDE SEQUENCE [LARGE SCALE GENOMIC DNA]</scope>
    <source>
        <strain evidence="3">PB2801</strain>
    </source>
</reference>
<dbReference type="InParanoid" id="G0NPH9"/>
<dbReference type="InterPro" id="IPR001810">
    <property type="entry name" value="F-box_dom"/>
</dbReference>
<dbReference type="InterPro" id="IPR012885">
    <property type="entry name" value="F-box_Sdz-33"/>
</dbReference>
<dbReference type="HOGENOM" id="CLU_048940_0_0_1"/>
<organism evidence="3">
    <name type="scientific">Caenorhabditis brenneri</name>
    <name type="common">Nematode worm</name>
    <dbReference type="NCBI Taxonomy" id="135651"/>
    <lineage>
        <taxon>Eukaryota</taxon>
        <taxon>Metazoa</taxon>
        <taxon>Ecdysozoa</taxon>
        <taxon>Nematoda</taxon>
        <taxon>Chromadorea</taxon>
        <taxon>Rhabditida</taxon>
        <taxon>Rhabditina</taxon>
        <taxon>Rhabditomorpha</taxon>
        <taxon>Rhabditoidea</taxon>
        <taxon>Rhabditidae</taxon>
        <taxon>Peloderinae</taxon>
        <taxon>Caenorhabditis</taxon>
    </lineage>
</organism>
<dbReference type="Pfam" id="PF07735">
    <property type="entry name" value="FBA_2"/>
    <property type="match status" value="1"/>
</dbReference>
<dbReference type="AlphaFoldDB" id="G0NPH9"/>
<protein>
    <recommendedName>
        <fullName evidence="1">F-box domain-containing protein</fullName>
    </recommendedName>
</protein>
<evidence type="ECO:0000259" key="1">
    <source>
        <dbReference type="PROSITE" id="PS50181"/>
    </source>
</evidence>